<dbReference type="GeneID" id="9949838"/>
<protein>
    <submittedName>
        <fullName evidence="2">Uncharacterized protein</fullName>
    </submittedName>
</protein>
<dbReference type="CTD" id="9949838"/>
<name>A0A1S0TLU0_LOALO</name>
<dbReference type="OrthoDB" id="5818932at2759"/>
<evidence type="ECO:0000313" key="2">
    <source>
        <dbReference type="EMBL" id="EFO16131.1"/>
    </source>
</evidence>
<dbReference type="AlphaFoldDB" id="A0A1S0TLU0"/>
<dbReference type="KEGG" id="loa:LOAG_12377"/>
<dbReference type="EMBL" id="JH712201">
    <property type="protein sequence ID" value="EFO16131.1"/>
    <property type="molecule type" value="Genomic_DNA"/>
</dbReference>
<dbReference type="RefSeq" id="XP_003147938.1">
    <property type="nucleotide sequence ID" value="XM_003147890.1"/>
</dbReference>
<reference evidence="2" key="1">
    <citation type="submission" date="2012-04" db="EMBL/GenBank/DDBJ databases">
        <title>The Genome Sequence of Loa loa.</title>
        <authorList>
            <consortium name="The Broad Institute Genome Sequencing Platform"/>
            <consortium name="Broad Institute Genome Sequencing Center for Infectious Disease"/>
            <person name="Nutman T.B."/>
            <person name="Fink D.L."/>
            <person name="Russ C."/>
            <person name="Young S."/>
            <person name="Zeng Q."/>
            <person name="Gargeya S."/>
            <person name="Alvarado L."/>
            <person name="Berlin A."/>
            <person name="Chapman S.B."/>
            <person name="Chen Z."/>
            <person name="Freedman E."/>
            <person name="Gellesch M."/>
            <person name="Goldberg J."/>
            <person name="Griggs A."/>
            <person name="Gujja S."/>
            <person name="Heilman E.R."/>
            <person name="Heiman D."/>
            <person name="Howarth C."/>
            <person name="Mehta T."/>
            <person name="Neiman D."/>
            <person name="Pearson M."/>
            <person name="Roberts A."/>
            <person name="Saif S."/>
            <person name="Shea T."/>
            <person name="Shenoy N."/>
            <person name="Sisk P."/>
            <person name="Stolte C."/>
            <person name="Sykes S."/>
            <person name="White J."/>
            <person name="Yandava C."/>
            <person name="Haas B."/>
            <person name="Henn M.R."/>
            <person name="Nusbaum C."/>
            <person name="Birren B."/>
        </authorList>
    </citation>
    <scope>NUCLEOTIDE SEQUENCE [LARGE SCALE GENOMIC DNA]</scope>
</reference>
<proteinExistence type="predicted"/>
<evidence type="ECO:0000256" key="1">
    <source>
        <dbReference type="SAM" id="MobiDB-lite"/>
    </source>
</evidence>
<dbReference type="InParanoid" id="A0A1S0TLU0"/>
<sequence>MAITKKISTEIIVLTINIAKGKKQKENETMLYRDKILDIVAKLVEKNDNPCAVYVIEGFNDNAIFSKLLTEAEVICELEKIFNDEKIGSKINITNAIESFRKIPWSSQIPNIIFIPDMAMYRNRKLYKNDIRSVKNLLKQMVMENPRSAPRIVIGNPEHFQNISDIVSVYSTNMNVDKLTKAILLALQTKEFTTSEDLFISTNGYAITPSDTLETPSTVSWITTTTYDEIEVENIGSTTTSYDPSMIVTKPVGCESSRILVNFPTAESEAVNSTPAIIAMDNQLSDTISRSESAKRSLISPTLTTTLSYQLSAKTDDSIMDQETTLPFTFILPPYSTLTDETVSLLTLSDKNPQNLFQQSMSHISIAEKTVTDYSTYSTEMSQSQSLQSLVLSTTTDESDVDNGLMTLISHPLTVNLASPTTEYPPIIAEYPDILSIKNKGLKEMSIESTTITNNPKTTFLSSSSSPSLSSSSSSSSTSIQSDDMFSQKFIHINSTSFSLPFIISNSSSMMKEMNEIFVTGTNLSDDDEERLSSLSNAVISAQQKFPFLFITSKPESEKSITKVTIEPEYLSTNVTNISPRLYQLENDTELQLTSQQTNNESSFISSKKIDIKLSDSHSELFNRSINITNEENSTELLSHQSISRESYYAYPRNSHSVSHHFLPKDSEFTPSIAIFSDNNSPMITLMTTKANFSNDIERNK</sequence>
<accession>A0A1S0TLU0</accession>
<feature type="region of interest" description="Disordered" evidence="1">
    <location>
        <begin position="454"/>
        <end position="477"/>
    </location>
</feature>
<gene>
    <name evidence="2" type="ORF">LOAG_12377</name>
</gene>
<organism evidence="2">
    <name type="scientific">Loa loa</name>
    <name type="common">Eye worm</name>
    <name type="synonym">Filaria loa</name>
    <dbReference type="NCBI Taxonomy" id="7209"/>
    <lineage>
        <taxon>Eukaryota</taxon>
        <taxon>Metazoa</taxon>
        <taxon>Ecdysozoa</taxon>
        <taxon>Nematoda</taxon>
        <taxon>Chromadorea</taxon>
        <taxon>Rhabditida</taxon>
        <taxon>Spirurina</taxon>
        <taxon>Spiruromorpha</taxon>
        <taxon>Filarioidea</taxon>
        <taxon>Onchocercidae</taxon>
        <taxon>Loa</taxon>
    </lineage>
</organism>
<feature type="compositionally biased region" description="Low complexity" evidence="1">
    <location>
        <begin position="462"/>
        <end position="477"/>
    </location>
</feature>